<sequence>MNTSKARNYDLILADIKHELQLGYLTDYVWFYDSRRCGRHILPDEQEFRRMPDGCVCFIPVDRTLAKCWPNFAAINRKKVTAAEALASLEIAAKELC</sequence>
<organism evidence="1 2">
    <name type="scientific">Lactobacillus porci</name>
    <dbReference type="NCBI Taxonomy" id="2012477"/>
    <lineage>
        <taxon>Bacteria</taxon>
        <taxon>Bacillati</taxon>
        <taxon>Bacillota</taxon>
        <taxon>Bacilli</taxon>
        <taxon>Lactobacillales</taxon>
        <taxon>Lactobacillaceae</taxon>
        <taxon>Lactobacillus</taxon>
    </lineage>
</organism>
<evidence type="ECO:0000313" key="1">
    <source>
        <dbReference type="EMBL" id="MST86830.1"/>
    </source>
</evidence>
<dbReference type="EMBL" id="VUMX01000008">
    <property type="protein sequence ID" value="MST86830.1"/>
    <property type="molecule type" value="Genomic_DNA"/>
</dbReference>
<dbReference type="AlphaFoldDB" id="A0A6A8MDN9"/>
<comment type="caution">
    <text evidence="1">The sequence shown here is derived from an EMBL/GenBank/DDBJ whole genome shotgun (WGS) entry which is preliminary data.</text>
</comment>
<name>A0A6A8MDN9_9LACO</name>
<dbReference type="RefSeq" id="WP_154547994.1">
    <property type="nucleotide sequence ID" value="NZ_VUMX01000008.1"/>
</dbReference>
<evidence type="ECO:0000313" key="2">
    <source>
        <dbReference type="Proteomes" id="UP000438120"/>
    </source>
</evidence>
<keyword evidence="2" id="KW-1185">Reference proteome</keyword>
<gene>
    <name evidence="1" type="ORF">FYJ62_04035</name>
</gene>
<reference evidence="1 2" key="1">
    <citation type="submission" date="2019-08" db="EMBL/GenBank/DDBJ databases">
        <title>In-depth cultivation of the pig gut microbiome towards novel bacterial diversity and tailored functional studies.</title>
        <authorList>
            <person name="Wylensek D."/>
            <person name="Hitch T.C.A."/>
            <person name="Clavel T."/>
        </authorList>
    </citation>
    <scope>NUCLEOTIDE SEQUENCE [LARGE SCALE GENOMIC DNA]</scope>
    <source>
        <strain evidence="1 2">Bifido-178-WT-2B</strain>
    </source>
</reference>
<accession>A0A6A8MDN9</accession>
<proteinExistence type="predicted"/>
<protein>
    <submittedName>
        <fullName evidence="1">Uncharacterized protein</fullName>
    </submittedName>
</protein>
<dbReference type="Proteomes" id="UP000438120">
    <property type="component" value="Unassembled WGS sequence"/>
</dbReference>